<dbReference type="InterPro" id="IPR001851">
    <property type="entry name" value="ABC_transp_permease"/>
</dbReference>
<evidence type="ECO:0000256" key="6">
    <source>
        <dbReference type="ARBA" id="ARBA00022989"/>
    </source>
</evidence>
<dbReference type="Pfam" id="PF02653">
    <property type="entry name" value="BPD_transp_2"/>
    <property type="match status" value="1"/>
</dbReference>
<evidence type="ECO:0000313" key="10">
    <source>
        <dbReference type="Proteomes" id="UP000234748"/>
    </source>
</evidence>
<dbReference type="PANTHER" id="PTHR32196:SF21">
    <property type="entry name" value="ABC TRANSPORTER PERMEASE PROTEIN YPHD-RELATED"/>
    <property type="match status" value="1"/>
</dbReference>
<keyword evidence="5 8" id="KW-0812">Transmembrane</keyword>
<comment type="subcellular location">
    <subcellularLocation>
        <location evidence="1">Cell membrane</location>
        <topology evidence="1">Multi-pass membrane protein</topology>
    </subcellularLocation>
</comment>
<feature type="transmembrane region" description="Helical" evidence="8">
    <location>
        <begin position="51"/>
        <end position="70"/>
    </location>
</feature>
<feature type="transmembrane region" description="Helical" evidence="8">
    <location>
        <begin position="257"/>
        <end position="276"/>
    </location>
</feature>
<reference evidence="9 10" key="1">
    <citation type="submission" date="2017-11" db="EMBL/GenBank/DDBJ databases">
        <title>Comparitive Functional Genomics of Dry Heat Resistant strains isolated from the Viking Spacecraft.</title>
        <authorList>
            <person name="Seuylemezian A."/>
            <person name="Cooper K."/>
            <person name="Vaishampayan P."/>
        </authorList>
    </citation>
    <scope>NUCLEOTIDE SEQUENCE [LARGE SCALE GENOMIC DNA]</scope>
    <source>
        <strain evidence="9 10">V1-29</strain>
    </source>
</reference>
<evidence type="ECO:0000256" key="3">
    <source>
        <dbReference type="ARBA" id="ARBA00022475"/>
    </source>
</evidence>
<name>A0A2N5M8Q3_9BACI</name>
<dbReference type="Proteomes" id="UP000234748">
    <property type="component" value="Unassembled WGS sequence"/>
</dbReference>
<dbReference type="SUPFAM" id="SSF81345">
    <property type="entry name" value="ABC transporter involved in vitamin B12 uptake, BtuC"/>
    <property type="match status" value="1"/>
</dbReference>
<gene>
    <name evidence="9" type="ORF">CUU66_06110</name>
</gene>
<keyword evidence="10" id="KW-1185">Reference proteome</keyword>
<evidence type="ECO:0000256" key="4">
    <source>
        <dbReference type="ARBA" id="ARBA00022519"/>
    </source>
</evidence>
<dbReference type="AlphaFoldDB" id="A0A2N5M8Q3"/>
<keyword evidence="7 8" id="KW-0472">Membrane</keyword>
<evidence type="ECO:0000256" key="8">
    <source>
        <dbReference type="SAM" id="Phobius"/>
    </source>
</evidence>
<dbReference type="GO" id="GO:0005886">
    <property type="term" value="C:plasma membrane"/>
    <property type="evidence" value="ECO:0007669"/>
    <property type="project" value="UniProtKB-SubCell"/>
</dbReference>
<comment type="caution">
    <text evidence="9">The sequence shown here is derived from an EMBL/GenBank/DDBJ whole genome shotgun (WGS) entry which is preliminary data.</text>
</comment>
<keyword evidence="2" id="KW-0813">Transport</keyword>
<evidence type="ECO:0000256" key="2">
    <source>
        <dbReference type="ARBA" id="ARBA00022448"/>
    </source>
</evidence>
<dbReference type="EMBL" id="PGUY01000017">
    <property type="protein sequence ID" value="PLT30727.1"/>
    <property type="molecule type" value="Genomic_DNA"/>
</dbReference>
<organism evidence="9 10">
    <name type="scientific">Peribacillus deserti</name>
    <dbReference type="NCBI Taxonomy" id="673318"/>
    <lineage>
        <taxon>Bacteria</taxon>
        <taxon>Bacillati</taxon>
        <taxon>Bacillota</taxon>
        <taxon>Bacilli</taxon>
        <taxon>Bacillales</taxon>
        <taxon>Bacillaceae</taxon>
        <taxon>Peribacillus</taxon>
    </lineage>
</organism>
<feature type="transmembrane region" description="Helical" evidence="8">
    <location>
        <begin position="283"/>
        <end position="301"/>
    </location>
</feature>
<keyword evidence="3" id="KW-1003">Cell membrane</keyword>
<evidence type="ECO:0000313" key="9">
    <source>
        <dbReference type="EMBL" id="PLT30727.1"/>
    </source>
</evidence>
<evidence type="ECO:0000256" key="1">
    <source>
        <dbReference type="ARBA" id="ARBA00004651"/>
    </source>
</evidence>
<dbReference type="OrthoDB" id="9815820at2"/>
<accession>A0A2N5M8Q3</accession>
<evidence type="ECO:0000256" key="7">
    <source>
        <dbReference type="ARBA" id="ARBA00023136"/>
    </source>
</evidence>
<keyword evidence="6 8" id="KW-1133">Transmembrane helix</keyword>
<dbReference type="CDD" id="cd06579">
    <property type="entry name" value="TM_PBP1_transp_AraH_like"/>
    <property type="match status" value="1"/>
</dbReference>
<dbReference type="PANTHER" id="PTHR32196">
    <property type="entry name" value="ABC TRANSPORTER PERMEASE PROTEIN YPHD-RELATED-RELATED"/>
    <property type="match status" value="1"/>
</dbReference>
<feature type="transmembrane region" description="Helical" evidence="8">
    <location>
        <begin position="131"/>
        <end position="149"/>
    </location>
</feature>
<feature type="transmembrane region" description="Helical" evidence="8">
    <location>
        <begin position="77"/>
        <end position="97"/>
    </location>
</feature>
<feature type="transmembrane region" description="Helical" evidence="8">
    <location>
        <begin position="180"/>
        <end position="200"/>
    </location>
</feature>
<dbReference type="InterPro" id="IPR037294">
    <property type="entry name" value="ABC_BtuC-like"/>
</dbReference>
<evidence type="ECO:0000256" key="5">
    <source>
        <dbReference type="ARBA" id="ARBA00022692"/>
    </source>
</evidence>
<keyword evidence="4" id="KW-0997">Cell inner membrane</keyword>
<dbReference type="RefSeq" id="WP_101640793.1">
    <property type="nucleotide sequence ID" value="NZ_PGUY01000017.1"/>
</dbReference>
<dbReference type="GO" id="GO:0022857">
    <property type="term" value="F:transmembrane transporter activity"/>
    <property type="evidence" value="ECO:0007669"/>
    <property type="project" value="InterPro"/>
</dbReference>
<sequence length="331" mass="35545">MELSKNTQTQQRTFDLFDFLYKYGTILTILILIAVFAASNPAFIQGSNVINILRSISIVTIIAIGITISLSVNGFDLSVGSVASLSNAIVISMFVWFSQNTVIAIISALAASLIVGLLNSFMIVKMKIPDMLMTLATMFIIQGIALTYTKGATISQNMVMPDGTFSEGIISQTFKKIGQVPWIIVIMVIAVVLVHIFLTYTKHGRYMYVIGGNIEAAKLSGIPVNKYKILAYVLSAIFASIGGIVLASRVMTAEINAGSPYLMDSVAAAFIGFSVLGSGKPNAIGTFVGAVLIGILQNGLVMMSVPYYSMDIVKGTVLAFALGLTYYKQKH</sequence>
<proteinExistence type="predicted"/>
<protein>
    <submittedName>
        <fullName evidence="9">Sugar ABC transporter permease</fullName>
    </submittedName>
</protein>
<feature type="transmembrane region" description="Helical" evidence="8">
    <location>
        <begin position="20"/>
        <end position="39"/>
    </location>
</feature>
<feature type="transmembrane region" description="Helical" evidence="8">
    <location>
        <begin position="103"/>
        <end position="124"/>
    </location>
</feature>
<feature type="transmembrane region" description="Helical" evidence="8">
    <location>
        <begin position="229"/>
        <end position="251"/>
    </location>
</feature>